<dbReference type="GO" id="GO:0005737">
    <property type="term" value="C:cytoplasm"/>
    <property type="evidence" value="ECO:0007669"/>
    <property type="project" value="UniProtKB-SubCell"/>
</dbReference>
<comment type="subcellular location">
    <subcellularLocation>
        <location evidence="1 7 8">Cytoplasm</location>
    </subcellularLocation>
</comment>
<feature type="binding site" evidence="7">
    <location>
        <begin position="118"/>
        <end position="124"/>
    </location>
    <ligand>
        <name>ATP</name>
        <dbReference type="ChEBI" id="CHEBI:30616"/>
    </ligand>
</feature>
<dbReference type="AlphaFoldDB" id="A0A351R869"/>
<dbReference type="NCBIfam" id="TIGR01087">
    <property type="entry name" value="murD"/>
    <property type="match status" value="1"/>
</dbReference>
<comment type="function">
    <text evidence="7 8">Cell wall formation. Catalyzes the addition of glutamate to the nucleotide precursor UDP-N-acetylmuramoyl-L-alanine (UMA).</text>
</comment>
<gene>
    <name evidence="7" type="primary">murD</name>
    <name evidence="11" type="ORF">DCW48_00680</name>
</gene>
<comment type="catalytic activity">
    <reaction evidence="7 8">
        <text>UDP-N-acetyl-alpha-D-muramoyl-L-alanine + D-glutamate + ATP = UDP-N-acetyl-alpha-D-muramoyl-L-alanyl-D-glutamate + ADP + phosphate + H(+)</text>
        <dbReference type="Rhea" id="RHEA:16429"/>
        <dbReference type="ChEBI" id="CHEBI:15378"/>
        <dbReference type="ChEBI" id="CHEBI:29986"/>
        <dbReference type="ChEBI" id="CHEBI:30616"/>
        <dbReference type="ChEBI" id="CHEBI:43474"/>
        <dbReference type="ChEBI" id="CHEBI:83898"/>
        <dbReference type="ChEBI" id="CHEBI:83900"/>
        <dbReference type="ChEBI" id="CHEBI:456216"/>
        <dbReference type="EC" id="6.3.2.9"/>
    </reaction>
</comment>
<keyword evidence="7 8" id="KW-0573">Peptidoglycan synthesis</keyword>
<evidence type="ECO:0000313" key="12">
    <source>
        <dbReference type="Proteomes" id="UP000264313"/>
    </source>
</evidence>
<accession>A0A351R869</accession>
<organism evidence="11 12">
    <name type="scientific">Methylotenera mobilis</name>
    <dbReference type="NCBI Taxonomy" id="359408"/>
    <lineage>
        <taxon>Bacteria</taxon>
        <taxon>Pseudomonadati</taxon>
        <taxon>Pseudomonadota</taxon>
        <taxon>Betaproteobacteria</taxon>
        <taxon>Nitrosomonadales</taxon>
        <taxon>Methylophilaceae</taxon>
        <taxon>Methylotenera</taxon>
    </lineage>
</organism>
<comment type="pathway">
    <text evidence="2 7 8">Cell wall biogenesis; peptidoglycan biosynthesis.</text>
</comment>
<dbReference type="InterPro" id="IPR013221">
    <property type="entry name" value="Mur_ligase_cen"/>
</dbReference>
<dbReference type="GO" id="GO:0071555">
    <property type="term" value="P:cell wall organization"/>
    <property type="evidence" value="ECO:0007669"/>
    <property type="project" value="UniProtKB-KW"/>
</dbReference>
<dbReference type="PANTHER" id="PTHR43692">
    <property type="entry name" value="UDP-N-ACETYLMURAMOYLALANINE--D-GLUTAMATE LIGASE"/>
    <property type="match status" value="1"/>
</dbReference>
<dbReference type="HAMAP" id="MF_00639">
    <property type="entry name" value="MurD"/>
    <property type="match status" value="1"/>
</dbReference>
<dbReference type="SUPFAM" id="SSF51984">
    <property type="entry name" value="MurCD N-terminal domain"/>
    <property type="match status" value="1"/>
</dbReference>
<evidence type="ECO:0000256" key="3">
    <source>
        <dbReference type="ARBA" id="ARBA00022490"/>
    </source>
</evidence>
<dbReference type="Pfam" id="PF02875">
    <property type="entry name" value="Mur_ligase_C"/>
    <property type="match status" value="1"/>
</dbReference>
<evidence type="ECO:0000256" key="7">
    <source>
        <dbReference type="HAMAP-Rule" id="MF_00639"/>
    </source>
</evidence>
<dbReference type="GO" id="GO:0008360">
    <property type="term" value="P:regulation of cell shape"/>
    <property type="evidence" value="ECO:0007669"/>
    <property type="project" value="UniProtKB-KW"/>
</dbReference>
<dbReference type="SUPFAM" id="SSF53623">
    <property type="entry name" value="MurD-like peptide ligases, catalytic domain"/>
    <property type="match status" value="1"/>
</dbReference>
<feature type="domain" description="Mur ligase C-terminal" evidence="9">
    <location>
        <begin position="312"/>
        <end position="425"/>
    </location>
</feature>
<dbReference type="InterPro" id="IPR004101">
    <property type="entry name" value="Mur_ligase_C"/>
</dbReference>
<keyword evidence="6 7" id="KW-0067">ATP-binding</keyword>
<dbReference type="Proteomes" id="UP000264313">
    <property type="component" value="Unassembled WGS sequence"/>
</dbReference>
<feature type="domain" description="Mur ligase central" evidence="10">
    <location>
        <begin position="116"/>
        <end position="289"/>
    </location>
</feature>
<evidence type="ECO:0000256" key="4">
    <source>
        <dbReference type="ARBA" id="ARBA00022598"/>
    </source>
</evidence>
<comment type="similarity">
    <text evidence="7">Belongs to the MurCDEF family.</text>
</comment>
<evidence type="ECO:0000256" key="6">
    <source>
        <dbReference type="ARBA" id="ARBA00022840"/>
    </source>
</evidence>
<keyword evidence="7 8" id="KW-0133">Cell shape</keyword>
<proteinExistence type="inferred from homology"/>
<evidence type="ECO:0000256" key="2">
    <source>
        <dbReference type="ARBA" id="ARBA00004752"/>
    </source>
</evidence>
<dbReference type="PANTHER" id="PTHR43692:SF1">
    <property type="entry name" value="UDP-N-ACETYLMURAMOYLALANINE--D-GLUTAMATE LIGASE"/>
    <property type="match status" value="1"/>
</dbReference>
<evidence type="ECO:0000256" key="8">
    <source>
        <dbReference type="RuleBase" id="RU003664"/>
    </source>
</evidence>
<keyword evidence="5 7" id="KW-0547">Nucleotide-binding</keyword>
<protein>
    <recommendedName>
        <fullName evidence="7 8">UDP-N-acetylmuramoylalanine--D-glutamate ligase</fullName>
        <ecNumber evidence="7 8">6.3.2.9</ecNumber>
    </recommendedName>
    <alternativeName>
        <fullName evidence="7">D-glutamic acid-adding enzyme</fullName>
    </alternativeName>
    <alternativeName>
        <fullName evidence="7">UDP-N-acetylmuramoyl-L-alanyl-D-glutamate synthetase</fullName>
    </alternativeName>
</protein>
<name>A0A351R869_9PROT</name>
<keyword evidence="3 7" id="KW-0963">Cytoplasm</keyword>
<dbReference type="Pfam" id="PF21799">
    <property type="entry name" value="MurD-like_N"/>
    <property type="match status" value="1"/>
</dbReference>
<evidence type="ECO:0000256" key="5">
    <source>
        <dbReference type="ARBA" id="ARBA00022741"/>
    </source>
</evidence>
<dbReference type="EMBL" id="DNAA01000019">
    <property type="protein sequence ID" value="HBA08240.1"/>
    <property type="molecule type" value="Genomic_DNA"/>
</dbReference>
<dbReference type="GO" id="GO:0009252">
    <property type="term" value="P:peptidoglycan biosynthetic process"/>
    <property type="evidence" value="ECO:0007669"/>
    <property type="project" value="UniProtKB-UniRule"/>
</dbReference>
<dbReference type="InterPro" id="IPR005762">
    <property type="entry name" value="MurD"/>
</dbReference>
<dbReference type="GO" id="GO:0005524">
    <property type="term" value="F:ATP binding"/>
    <property type="evidence" value="ECO:0007669"/>
    <property type="project" value="UniProtKB-UniRule"/>
</dbReference>
<evidence type="ECO:0000313" key="11">
    <source>
        <dbReference type="EMBL" id="HBA08240.1"/>
    </source>
</evidence>
<dbReference type="Pfam" id="PF08245">
    <property type="entry name" value="Mur_ligase_M"/>
    <property type="match status" value="1"/>
</dbReference>
<dbReference type="InterPro" id="IPR036615">
    <property type="entry name" value="Mur_ligase_C_dom_sf"/>
</dbReference>
<keyword evidence="7 8" id="KW-0131">Cell cycle</keyword>
<dbReference type="SUPFAM" id="SSF53244">
    <property type="entry name" value="MurD-like peptide ligases, peptide-binding domain"/>
    <property type="match status" value="1"/>
</dbReference>
<evidence type="ECO:0000259" key="9">
    <source>
        <dbReference type="Pfam" id="PF02875"/>
    </source>
</evidence>
<keyword evidence="4 7" id="KW-0436">Ligase</keyword>
<reference evidence="11 12" key="1">
    <citation type="journal article" date="2018" name="Nat. Biotechnol.">
        <title>A standardized bacterial taxonomy based on genome phylogeny substantially revises the tree of life.</title>
        <authorList>
            <person name="Parks D.H."/>
            <person name="Chuvochina M."/>
            <person name="Waite D.W."/>
            <person name="Rinke C."/>
            <person name="Skarshewski A."/>
            <person name="Chaumeil P.A."/>
            <person name="Hugenholtz P."/>
        </authorList>
    </citation>
    <scope>NUCLEOTIDE SEQUENCE [LARGE SCALE GENOMIC DNA]</scope>
    <source>
        <strain evidence="11">UBA9958</strain>
    </source>
</reference>
<sequence length="452" mass="48107">MQIALKDKNVLVLGLGDTGLSALRWLNSQGACLSVADTRAVPPGLDTLKVELPDAIVYTGALKPAVFDGVDLVVISPGVALSEPEIQAAIERGVKVVGDVELFAQYRPASAKLIAITGANGKTTVTTLVGEMCKAAGLKTIVAGNIGLPVLDTLSMEAPDVYVLELSSFQLETTNSLLADAATMLNLSEDHMDRYDSMQSYAVAKAHIFYQAKLQVLNRDDAWSMMMSRAKLAQVTFGLDAPEDEQSYGIRQADGEAWLSYGKQDLMNVSDLKIAGLHNASNALAAMALCRGIGLEFAPIIQTLYNFKGLPHRVEWVANIDDVDYYDDSKGTNVGATCAALSGLSQKVVLIAGGDGKGQDFSPLKEAVSANARAVVLIGRDAPLIDAELLSTNVPLYHAADLPEAVTIAKKMAQTGDAVLLSPACASFDMFKNYVHRAEVFVAAVKRMEQAV</sequence>
<dbReference type="STRING" id="1132855.GCA_000384255_00632"/>
<dbReference type="GO" id="GO:0051301">
    <property type="term" value="P:cell division"/>
    <property type="evidence" value="ECO:0007669"/>
    <property type="project" value="UniProtKB-KW"/>
</dbReference>
<dbReference type="Gene3D" id="3.40.1190.10">
    <property type="entry name" value="Mur-like, catalytic domain"/>
    <property type="match status" value="1"/>
</dbReference>
<keyword evidence="7 8" id="KW-0132">Cell division</keyword>
<evidence type="ECO:0000256" key="1">
    <source>
        <dbReference type="ARBA" id="ARBA00004496"/>
    </source>
</evidence>
<dbReference type="EC" id="6.3.2.9" evidence="7 8"/>
<dbReference type="GO" id="GO:0008764">
    <property type="term" value="F:UDP-N-acetylmuramoylalanine-D-glutamate ligase activity"/>
    <property type="evidence" value="ECO:0007669"/>
    <property type="project" value="UniProtKB-UniRule"/>
</dbReference>
<comment type="caution">
    <text evidence="11">The sequence shown here is derived from an EMBL/GenBank/DDBJ whole genome shotgun (WGS) entry which is preliminary data.</text>
</comment>
<dbReference type="InterPro" id="IPR036565">
    <property type="entry name" value="Mur-like_cat_sf"/>
</dbReference>
<keyword evidence="7 8" id="KW-0961">Cell wall biogenesis/degradation</keyword>
<dbReference type="Gene3D" id="3.90.190.20">
    <property type="entry name" value="Mur ligase, C-terminal domain"/>
    <property type="match status" value="1"/>
</dbReference>
<dbReference type="UniPathway" id="UPA00219"/>
<evidence type="ECO:0000259" key="10">
    <source>
        <dbReference type="Pfam" id="PF08245"/>
    </source>
</evidence>
<dbReference type="Gene3D" id="3.40.50.720">
    <property type="entry name" value="NAD(P)-binding Rossmann-like Domain"/>
    <property type="match status" value="1"/>
</dbReference>